<dbReference type="SUPFAM" id="SSF53756">
    <property type="entry name" value="UDP-Glycosyltransferase/glycogen phosphorylase"/>
    <property type="match status" value="1"/>
</dbReference>
<dbReference type="RefSeq" id="WP_015859759.1">
    <property type="nucleotide sequence ID" value="NC_012804.1"/>
</dbReference>
<dbReference type="GeneID" id="7987116"/>
<dbReference type="HOGENOM" id="CLU_064233_0_0_2"/>
<dbReference type="AlphaFoldDB" id="C5A2Z5"/>
<dbReference type="InterPro" id="IPR007152">
    <property type="entry name" value="DUF354"/>
</dbReference>
<keyword evidence="2" id="KW-1185">Reference proteome</keyword>
<dbReference type="KEGG" id="tga:TGAM_2154"/>
<dbReference type="STRING" id="593117.TGAM_2154"/>
<dbReference type="eggNOG" id="arCOG01395">
    <property type="taxonomic scope" value="Archaea"/>
</dbReference>
<evidence type="ECO:0008006" key="3">
    <source>
        <dbReference type="Google" id="ProtNLM"/>
    </source>
</evidence>
<accession>C5A2Z5</accession>
<reference evidence="1 2" key="1">
    <citation type="journal article" date="2007" name="Genome Biol.">
        <title>Genome analysis and genome-wide proteomics of Thermococcus gammatolerans, the most radioresistant organism known amongst the Archaea.</title>
        <authorList>
            <person name="Zivanovic Y."/>
            <person name="Armengaud J."/>
            <person name="Lagorce A."/>
            <person name="Leplat C."/>
            <person name="Guerin P."/>
            <person name="Dutertre M."/>
            <person name="Anthouard V."/>
            <person name="Forterre P."/>
            <person name="Wincker P."/>
            <person name="Confalonieri F."/>
        </authorList>
    </citation>
    <scope>NUCLEOTIDE SEQUENCE [LARGE SCALE GENOMIC DNA]</scope>
    <source>
        <strain evidence="2">DSM 15229 / JCM 11827 / EJ3</strain>
    </source>
</reference>
<dbReference type="PANTHER" id="PTHR39662">
    <property type="entry name" value="DUF354 DOMAIN-CONTAINING PROTEIN-RELATED"/>
    <property type="match status" value="1"/>
</dbReference>
<sequence>MNVLVSVNHPAHVHLFKNFIWEMEKKGHEVHIVARDKEVTKHLLNAYNFEYGIISKKIENPLGVSIEAGIRILNLTLKTSKFHPEITLSITDGTIGAFSRVLGVPSIQFTDTEHADLILKTSVPFADVILTPMPFKRNLGKKQIRYNGYHELAYLHPNYFKPDPSVLDELGLSKGDTFIVLRVVSWTASHDVGQKGIRNRVNFVKELEKYGQVFISAEGKLERELEKYRVKIPPERMHDLLYYATLYVGEGGTTASEAATLGTHSIHISTTAKYCGVFYDINRYGLLWISEDERSSIELTKTLLGENDLWGRGKKKRKKLIKSKINLTPFMVWFIENYPNSLKEFKENPKIQYKFR</sequence>
<organism evidence="1 2">
    <name type="scientific">Thermococcus gammatolerans (strain DSM 15229 / JCM 11827 / EJ3)</name>
    <dbReference type="NCBI Taxonomy" id="593117"/>
    <lineage>
        <taxon>Archaea</taxon>
        <taxon>Methanobacteriati</taxon>
        <taxon>Methanobacteriota</taxon>
        <taxon>Thermococci</taxon>
        <taxon>Thermococcales</taxon>
        <taxon>Thermococcaceae</taxon>
        <taxon>Thermococcus</taxon>
    </lineage>
</organism>
<dbReference type="Pfam" id="PF04007">
    <property type="entry name" value="DUF354"/>
    <property type="match status" value="1"/>
</dbReference>
<dbReference type="PANTHER" id="PTHR39662:SF1">
    <property type="entry name" value="DUF354 DOMAIN-CONTAINING PROTEIN"/>
    <property type="match status" value="1"/>
</dbReference>
<evidence type="ECO:0000313" key="1">
    <source>
        <dbReference type="EMBL" id="ACS34656.1"/>
    </source>
</evidence>
<dbReference type="OrthoDB" id="185087at2157"/>
<dbReference type="Proteomes" id="UP000001488">
    <property type="component" value="Chromosome"/>
</dbReference>
<dbReference type="PATRIC" id="fig|593117.10.peg.2163"/>
<proteinExistence type="predicted"/>
<evidence type="ECO:0000313" key="2">
    <source>
        <dbReference type="Proteomes" id="UP000001488"/>
    </source>
</evidence>
<dbReference type="EMBL" id="CP001398">
    <property type="protein sequence ID" value="ACS34656.1"/>
    <property type="molecule type" value="Genomic_DNA"/>
</dbReference>
<name>C5A2Z5_THEGJ</name>
<dbReference type="PIRSF" id="PIRSF005357">
    <property type="entry name" value="UCP005357"/>
    <property type="match status" value="1"/>
</dbReference>
<protein>
    <recommendedName>
        <fullName evidence="3">DUF354 domain-containing protein</fullName>
    </recommendedName>
</protein>
<dbReference type="PaxDb" id="593117-TGAM_2154"/>
<gene>
    <name evidence="1" type="ordered locus">TGAM_2154</name>
</gene>